<feature type="DNA-binding region" description="H-T-H motif" evidence="2">
    <location>
        <begin position="34"/>
        <end position="53"/>
    </location>
</feature>
<evidence type="ECO:0000313" key="4">
    <source>
        <dbReference type="EMBL" id="CRZ34269.1"/>
    </source>
</evidence>
<feature type="domain" description="HTH tetR-type" evidence="3">
    <location>
        <begin position="11"/>
        <end position="71"/>
    </location>
</feature>
<dbReference type="OrthoDB" id="9810250at2"/>
<evidence type="ECO:0000313" key="5">
    <source>
        <dbReference type="Proteomes" id="UP000236497"/>
    </source>
</evidence>
<dbReference type="PANTHER" id="PTHR43479">
    <property type="entry name" value="ACREF/ENVCD OPERON REPRESSOR-RELATED"/>
    <property type="match status" value="1"/>
</dbReference>
<dbReference type="InterPro" id="IPR009057">
    <property type="entry name" value="Homeodomain-like_sf"/>
</dbReference>
<dbReference type="InterPro" id="IPR050624">
    <property type="entry name" value="HTH-type_Tx_Regulator"/>
</dbReference>
<dbReference type="AlphaFoldDB" id="A0A0H5SFN5"/>
<dbReference type="Gene3D" id="1.10.357.10">
    <property type="entry name" value="Tetracycline Repressor, domain 2"/>
    <property type="match status" value="1"/>
</dbReference>
<dbReference type="InterPro" id="IPR001647">
    <property type="entry name" value="HTH_TetR"/>
</dbReference>
<dbReference type="Pfam" id="PF14278">
    <property type="entry name" value="TetR_C_8"/>
    <property type="match status" value="1"/>
</dbReference>
<reference evidence="4 5" key="1">
    <citation type="submission" date="2015-06" db="EMBL/GenBank/DDBJ databases">
        <authorList>
            <person name="Wibberg Daniel"/>
        </authorList>
    </citation>
    <scope>NUCLEOTIDE SEQUENCE [LARGE SCALE GENOMIC DNA]</scope>
    <source>
        <strain evidence="4 5">T3/55T</strain>
    </source>
</reference>
<evidence type="ECO:0000256" key="1">
    <source>
        <dbReference type="ARBA" id="ARBA00023125"/>
    </source>
</evidence>
<sequence length="195" mass="22800">MKHGKEDRRVKYTKMVLKESFLNLLEKKDISRITVKEICEDADINRATFYTHYTDVYDLQKKIEDEFLDNVEVYLSQLDKKGKNVNDFILAEKIFDYIKDNAKLCKLLLSERGDLSFQKKIMTIVYDKIISELTDNNKLSKEDAEYVYSFTITGCVGIVQKWLDDNMKKSSRFMAETVINLTYGVINALKSQNTK</sequence>
<evidence type="ECO:0000259" key="3">
    <source>
        <dbReference type="PROSITE" id="PS50977"/>
    </source>
</evidence>
<dbReference type="PANTHER" id="PTHR43479:SF7">
    <property type="entry name" value="TETR-FAMILY TRANSCRIPTIONAL REGULATOR"/>
    <property type="match status" value="1"/>
</dbReference>
<organism evidence="4 5">
    <name type="scientific">Herbinix hemicellulosilytica</name>
    <dbReference type="NCBI Taxonomy" id="1564487"/>
    <lineage>
        <taxon>Bacteria</taxon>
        <taxon>Bacillati</taxon>
        <taxon>Bacillota</taxon>
        <taxon>Clostridia</taxon>
        <taxon>Lachnospirales</taxon>
        <taxon>Lachnospiraceae</taxon>
        <taxon>Herbinix</taxon>
    </lineage>
</organism>
<name>A0A0H5SFN5_HERHM</name>
<protein>
    <recommendedName>
        <fullName evidence="3">HTH tetR-type domain-containing protein</fullName>
    </recommendedName>
</protein>
<dbReference type="InterPro" id="IPR039532">
    <property type="entry name" value="TetR_C_Firmicutes"/>
</dbReference>
<keyword evidence="5" id="KW-1185">Reference proteome</keyword>
<proteinExistence type="predicted"/>
<dbReference type="PROSITE" id="PS50977">
    <property type="entry name" value="HTH_TETR_2"/>
    <property type="match status" value="1"/>
</dbReference>
<gene>
    <name evidence="4" type="ORF">HHT355_1067</name>
</gene>
<accession>A0A0H5SFN5</accession>
<dbReference type="Proteomes" id="UP000236497">
    <property type="component" value="Unassembled WGS sequence"/>
</dbReference>
<dbReference type="RefSeq" id="WP_103202392.1">
    <property type="nucleotide sequence ID" value="NZ_CVTD020000015.1"/>
</dbReference>
<dbReference type="GO" id="GO:0003677">
    <property type="term" value="F:DNA binding"/>
    <property type="evidence" value="ECO:0007669"/>
    <property type="project" value="UniProtKB-UniRule"/>
</dbReference>
<dbReference type="SUPFAM" id="SSF46689">
    <property type="entry name" value="Homeodomain-like"/>
    <property type="match status" value="1"/>
</dbReference>
<keyword evidence="1 2" id="KW-0238">DNA-binding</keyword>
<evidence type="ECO:0000256" key="2">
    <source>
        <dbReference type="PROSITE-ProRule" id="PRU00335"/>
    </source>
</evidence>
<dbReference type="EMBL" id="CVTD020000015">
    <property type="protein sequence ID" value="CRZ34269.1"/>
    <property type="molecule type" value="Genomic_DNA"/>
</dbReference>